<evidence type="ECO:0000313" key="3">
    <source>
        <dbReference type="Proteomes" id="UP000324585"/>
    </source>
</evidence>
<evidence type="ECO:0000256" key="1">
    <source>
        <dbReference type="SAM" id="MobiDB-lite"/>
    </source>
</evidence>
<dbReference type="SUPFAM" id="SSF48452">
    <property type="entry name" value="TPR-like"/>
    <property type="match status" value="1"/>
</dbReference>
<evidence type="ECO:0008006" key="4">
    <source>
        <dbReference type="Google" id="ProtNLM"/>
    </source>
</evidence>
<accession>A0A5J4YUZ9</accession>
<organism evidence="2 3">
    <name type="scientific">Porphyridium purpureum</name>
    <name type="common">Red alga</name>
    <name type="synonym">Porphyridium cruentum</name>
    <dbReference type="NCBI Taxonomy" id="35688"/>
    <lineage>
        <taxon>Eukaryota</taxon>
        <taxon>Rhodophyta</taxon>
        <taxon>Bangiophyceae</taxon>
        <taxon>Porphyridiales</taxon>
        <taxon>Porphyridiaceae</taxon>
        <taxon>Porphyridium</taxon>
    </lineage>
</organism>
<dbReference type="InterPro" id="IPR011990">
    <property type="entry name" value="TPR-like_helical_dom_sf"/>
</dbReference>
<proteinExistence type="predicted"/>
<sequence>MHDIEEQKNEDAPLDEQAHEETSSSPHVPTMPHESRKGIAFVQADILNKRAVVLSSLVHHHLMYHHYQSAIDAARRLVRLCTYARSLRHLRDSTDSAHTHLVSPAWLVLMRALLYTGQLDGAERVLQLAERDAALEETSSASARIAIDLHVHRGLLLAMRGDMEGATDEFEAVNLLVEDDSRHGHAQAQIAAANNVAVCLVHMGLVGDAIERLEEELRVHTDLALDEGLIFNLCTFYELRFPQNCTEKKKVLAKLSGRLARHGFNAKSITL</sequence>
<dbReference type="Gene3D" id="1.25.40.10">
    <property type="entry name" value="Tetratricopeptide repeat domain"/>
    <property type="match status" value="1"/>
</dbReference>
<dbReference type="PANTHER" id="PTHR21581:SF6">
    <property type="entry name" value="TRAFFICKING PROTEIN PARTICLE COMPLEX SUBUNIT 12"/>
    <property type="match status" value="1"/>
</dbReference>
<protein>
    <recommendedName>
        <fullName evidence="4">Trafficking protein particle complex subunit 12</fullName>
    </recommendedName>
</protein>
<reference evidence="3" key="1">
    <citation type="journal article" date="2019" name="Nat. Commun.">
        <title>Expansion of phycobilisome linker gene families in mesophilic red algae.</title>
        <authorList>
            <person name="Lee J."/>
            <person name="Kim D."/>
            <person name="Bhattacharya D."/>
            <person name="Yoon H.S."/>
        </authorList>
    </citation>
    <scope>NUCLEOTIDE SEQUENCE [LARGE SCALE GENOMIC DNA]</scope>
    <source>
        <strain evidence="3">CCMP 1328</strain>
    </source>
</reference>
<evidence type="ECO:0000313" key="2">
    <source>
        <dbReference type="EMBL" id="KAA8494583.1"/>
    </source>
</evidence>
<dbReference type="Proteomes" id="UP000324585">
    <property type="component" value="Unassembled WGS sequence"/>
</dbReference>
<comment type="caution">
    <text evidence="2">The sequence shown here is derived from an EMBL/GenBank/DDBJ whole genome shotgun (WGS) entry which is preliminary data.</text>
</comment>
<dbReference type="PANTHER" id="PTHR21581">
    <property type="entry name" value="D-ALANYL-D-ALANINE CARBOXYPEPTIDASE"/>
    <property type="match status" value="1"/>
</dbReference>
<dbReference type="AlphaFoldDB" id="A0A5J4YUZ9"/>
<feature type="region of interest" description="Disordered" evidence="1">
    <location>
        <begin position="1"/>
        <end position="33"/>
    </location>
</feature>
<feature type="compositionally biased region" description="Basic and acidic residues" evidence="1">
    <location>
        <begin position="1"/>
        <end position="22"/>
    </location>
</feature>
<name>A0A5J4YUZ9_PORPP</name>
<keyword evidence="3" id="KW-1185">Reference proteome</keyword>
<dbReference type="OrthoDB" id="428342at2759"/>
<gene>
    <name evidence="2" type="ORF">FVE85_2824</name>
</gene>
<dbReference type="EMBL" id="VRMN01000004">
    <property type="protein sequence ID" value="KAA8494583.1"/>
    <property type="molecule type" value="Genomic_DNA"/>
</dbReference>